<dbReference type="PRINTS" id="PR01040">
    <property type="entry name" value="TRNASYNTHTYR"/>
</dbReference>
<organism evidence="10 11">
    <name type="scientific">Neohortaea acidophila</name>
    <dbReference type="NCBI Taxonomy" id="245834"/>
    <lineage>
        <taxon>Eukaryota</taxon>
        <taxon>Fungi</taxon>
        <taxon>Dikarya</taxon>
        <taxon>Ascomycota</taxon>
        <taxon>Pezizomycotina</taxon>
        <taxon>Dothideomycetes</taxon>
        <taxon>Dothideomycetidae</taxon>
        <taxon>Mycosphaerellales</taxon>
        <taxon>Teratosphaeriaceae</taxon>
        <taxon>Neohortaea</taxon>
    </lineage>
</organism>
<comment type="catalytic activity">
    <reaction evidence="7 8">
        <text>tRNA(Tyr) + L-tyrosine + ATP = L-tyrosyl-tRNA(Tyr) + AMP + diphosphate + H(+)</text>
        <dbReference type="Rhea" id="RHEA:10220"/>
        <dbReference type="Rhea" id="RHEA-COMP:9706"/>
        <dbReference type="Rhea" id="RHEA-COMP:9707"/>
        <dbReference type="ChEBI" id="CHEBI:15378"/>
        <dbReference type="ChEBI" id="CHEBI:30616"/>
        <dbReference type="ChEBI" id="CHEBI:33019"/>
        <dbReference type="ChEBI" id="CHEBI:58315"/>
        <dbReference type="ChEBI" id="CHEBI:78442"/>
        <dbReference type="ChEBI" id="CHEBI:78536"/>
        <dbReference type="ChEBI" id="CHEBI:456215"/>
        <dbReference type="EC" id="6.1.1.1"/>
    </reaction>
</comment>
<dbReference type="RefSeq" id="XP_033590406.1">
    <property type="nucleotide sequence ID" value="XM_033736868.1"/>
</dbReference>
<dbReference type="Gene3D" id="3.40.50.620">
    <property type="entry name" value="HUPs"/>
    <property type="match status" value="1"/>
</dbReference>
<dbReference type="OrthoDB" id="337870at2759"/>
<evidence type="ECO:0000256" key="4">
    <source>
        <dbReference type="ARBA" id="ARBA00022840"/>
    </source>
</evidence>
<dbReference type="Gene3D" id="3.10.290.10">
    <property type="entry name" value="RNA-binding S4 domain"/>
    <property type="match status" value="1"/>
</dbReference>
<dbReference type="Proteomes" id="UP000799767">
    <property type="component" value="Unassembled WGS sequence"/>
</dbReference>
<keyword evidence="2 8" id="KW-0436">Ligase</keyword>
<dbReference type="EMBL" id="MU001634">
    <property type="protein sequence ID" value="KAF2483836.1"/>
    <property type="molecule type" value="Genomic_DNA"/>
</dbReference>
<dbReference type="FunFam" id="1.10.240.10:FF:000001">
    <property type="entry name" value="Tyrosine--tRNA ligase"/>
    <property type="match status" value="1"/>
</dbReference>
<evidence type="ECO:0000256" key="7">
    <source>
        <dbReference type="ARBA" id="ARBA00048248"/>
    </source>
</evidence>
<dbReference type="FunFam" id="3.40.50.620:FF:000227">
    <property type="entry name" value="Tyrosine--tRNA ligase"/>
    <property type="match status" value="1"/>
</dbReference>
<dbReference type="NCBIfam" id="TIGR00234">
    <property type="entry name" value="tyrS"/>
    <property type="match status" value="1"/>
</dbReference>
<keyword evidence="4 8" id="KW-0067">ATP-binding</keyword>
<sequence>MSRSLFTPFRRKPPYICPQCLHTRKPLPSPIPRRAFHLSSPREQQSSNLLALLETRGFIHQIAGDRHLLSTLLSRRKLRFYAGVDPTAPSLHLGHLLPLMLLFWLTLHGHQAVSLVGGATARVGDPSGRLTARVQTAAHVRTSDAKAMFAQTEALWRNVRECAARRGWREEEMGAYEVLDNGRWLDELGILDFLQTMGNGMRLGAMLGRDTVRNKMEKGDGMSFAEFTYPLLQAWDWWHMYNTLGVQVQIGGSDQYGNIVAGMDAVRYIAQTHQDADTRARWLDGEGRLNEDLAPMGLTVPLLTTASGEKFGKSAGNAIWLDPRLTSPFDLYGFLLRSSDADVERYLNLFTFLPTDIIASTMSAHNLDPGKRKAQHLLASEVLELVHGRDEALKTRAQHEALRNPTLASFSSPSSSDASQAETSSNEAWIRLPQSLLLGAPSYAHVLFHAGLAPSKSEGARMIAKGGVYVASSEAYANVDNGERQQEVVWTQIKDAKAAVVDTALLNGLLMLRLGKWKVRVIQMVPDDQQGVDAGVASSARTAQG</sequence>
<dbReference type="AlphaFoldDB" id="A0A6A6PVN8"/>
<name>A0A6A6PVN8_9PEZI</name>
<proteinExistence type="inferred from homology"/>
<dbReference type="InterPro" id="IPR002305">
    <property type="entry name" value="aa-tRNA-synth_Ic"/>
</dbReference>
<dbReference type="PANTHER" id="PTHR11766">
    <property type="entry name" value="TYROSYL-TRNA SYNTHETASE"/>
    <property type="match status" value="1"/>
</dbReference>
<evidence type="ECO:0000256" key="6">
    <source>
        <dbReference type="ARBA" id="ARBA00023146"/>
    </source>
</evidence>
<dbReference type="GeneID" id="54477870"/>
<dbReference type="InterPro" id="IPR014729">
    <property type="entry name" value="Rossmann-like_a/b/a_fold"/>
</dbReference>
<dbReference type="InterPro" id="IPR036986">
    <property type="entry name" value="S4_RNA-bd_sf"/>
</dbReference>
<evidence type="ECO:0000256" key="1">
    <source>
        <dbReference type="ARBA" id="ARBA00005594"/>
    </source>
</evidence>
<dbReference type="GO" id="GO:0005829">
    <property type="term" value="C:cytosol"/>
    <property type="evidence" value="ECO:0007669"/>
    <property type="project" value="TreeGrafter"/>
</dbReference>
<keyword evidence="5 8" id="KW-0648">Protein biosynthesis</keyword>
<reference evidence="10" key="1">
    <citation type="journal article" date="2020" name="Stud. Mycol.">
        <title>101 Dothideomycetes genomes: a test case for predicting lifestyles and emergence of pathogens.</title>
        <authorList>
            <person name="Haridas S."/>
            <person name="Albert R."/>
            <person name="Binder M."/>
            <person name="Bloem J."/>
            <person name="Labutti K."/>
            <person name="Salamov A."/>
            <person name="Andreopoulos B."/>
            <person name="Baker S."/>
            <person name="Barry K."/>
            <person name="Bills G."/>
            <person name="Bluhm B."/>
            <person name="Cannon C."/>
            <person name="Castanera R."/>
            <person name="Culley D."/>
            <person name="Daum C."/>
            <person name="Ezra D."/>
            <person name="Gonzalez J."/>
            <person name="Henrissat B."/>
            <person name="Kuo A."/>
            <person name="Liang C."/>
            <person name="Lipzen A."/>
            <person name="Lutzoni F."/>
            <person name="Magnuson J."/>
            <person name="Mondo S."/>
            <person name="Nolan M."/>
            <person name="Ohm R."/>
            <person name="Pangilinan J."/>
            <person name="Park H.-J."/>
            <person name="Ramirez L."/>
            <person name="Alfaro M."/>
            <person name="Sun H."/>
            <person name="Tritt A."/>
            <person name="Yoshinaga Y."/>
            <person name="Zwiers L.-H."/>
            <person name="Turgeon B."/>
            <person name="Goodwin S."/>
            <person name="Spatafora J."/>
            <person name="Crous P."/>
            <person name="Grigoriev I."/>
        </authorList>
    </citation>
    <scope>NUCLEOTIDE SEQUENCE</scope>
    <source>
        <strain evidence="10">CBS 113389</strain>
    </source>
</reference>
<evidence type="ECO:0000313" key="10">
    <source>
        <dbReference type="EMBL" id="KAF2483836.1"/>
    </source>
</evidence>
<evidence type="ECO:0000256" key="3">
    <source>
        <dbReference type="ARBA" id="ARBA00022741"/>
    </source>
</evidence>
<dbReference type="GO" id="GO:0005739">
    <property type="term" value="C:mitochondrion"/>
    <property type="evidence" value="ECO:0007669"/>
    <property type="project" value="TreeGrafter"/>
</dbReference>
<dbReference type="InterPro" id="IPR032005">
    <property type="entry name" value="TyrRSs_C"/>
</dbReference>
<dbReference type="InterPro" id="IPR002307">
    <property type="entry name" value="Tyr-tRNA-ligase"/>
</dbReference>
<dbReference type="Pfam" id="PF16714">
    <property type="entry name" value="TyrRSs_C"/>
    <property type="match status" value="1"/>
</dbReference>
<protein>
    <recommendedName>
        <fullName evidence="8">Tyrosine--tRNA ligase</fullName>
        <ecNumber evidence="8">6.1.1.1</ecNumber>
    </recommendedName>
    <alternativeName>
        <fullName evidence="8">Tyrosyl-tRNA synthetase</fullName>
    </alternativeName>
</protein>
<dbReference type="PANTHER" id="PTHR11766:SF0">
    <property type="entry name" value="TYROSINE--TRNA LIGASE, MITOCHONDRIAL"/>
    <property type="match status" value="1"/>
</dbReference>
<dbReference type="GO" id="GO:0004831">
    <property type="term" value="F:tyrosine-tRNA ligase activity"/>
    <property type="evidence" value="ECO:0007669"/>
    <property type="project" value="UniProtKB-EC"/>
</dbReference>
<keyword evidence="11" id="KW-1185">Reference proteome</keyword>
<keyword evidence="3 8" id="KW-0547">Nucleotide-binding</keyword>
<evidence type="ECO:0000256" key="5">
    <source>
        <dbReference type="ARBA" id="ARBA00022917"/>
    </source>
</evidence>
<dbReference type="GO" id="GO:0006437">
    <property type="term" value="P:tyrosyl-tRNA aminoacylation"/>
    <property type="evidence" value="ECO:0007669"/>
    <property type="project" value="InterPro"/>
</dbReference>
<dbReference type="EC" id="6.1.1.1" evidence="8"/>
<dbReference type="GO" id="GO:0005524">
    <property type="term" value="F:ATP binding"/>
    <property type="evidence" value="ECO:0007669"/>
    <property type="project" value="UniProtKB-KW"/>
</dbReference>
<evidence type="ECO:0000313" key="11">
    <source>
        <dbReference type="Proteomes" id="UP000799767"/>
    </source>
</evidence>
<dbReference type="InterPro" id="IPR024088">
    <property type="entry name" value="Tyr-tRNA-ligase_bac-type"/>
</dbReference>
<dbReference type="GO" id="GO:0003723">
    <property type="term" value="F:RNA binding"/>
    <property type="evidence" value="ECO:0007669"/>
    <property type="project" value="InterPro"/>
</dbReference>
<dbReference type="PROSITE" id="PS00178">
    <property type="entry name" value="AA_TRNA_LIGASE_I"/>
    <property type="match status" value="1"/>
</dbReference>
<dbReference type="Pfam" id="PF00579">
    <property type="entry name" value="tRNA-synt_1b"/>
    <property type="match status" value="1"/>
</dbReference>
<keyword evidence="6 8" id="KW-0030">Aminoacyl-tRNA synthetase</keyword>
<dbReference type="SUPFAM" id="SSF52374">
    <property type="entry name" value="Nucleotidylyl transferase"/>
    <property type="match status" value="1"/>
</dbReference>
<evidence type="ECO:0000259" key="9">
    <source>
        <dbReference type="Pfam" id="PF16714"/>
    </source>
</evidence>
<accession>A0A6A6PVN8</accession>
<feature type="domain" description="Tyrosyl-tRNA synthetase C-terminal" evidence="9">
    <location>
        <begin position="425"/>
        <end position="529"/>
    </location>
</feature>
<comment type="similarity">
    <text evidence="1 8">Belongs to the class-I aminoacyl-tRNA synthetase family.</text>
</comment>
<dbReference type="Gene3D" id="1.10.240.10">
    <property type="entry name" value="Tyrosyl-Transfer RNA Synthetase"/>
    <property type="match status" value="1"/>
</dbReference>
<dbReference type="InterPro" id="IPR001412">
    <property type="entry name" value="aa-tRNA-synth_I_CS"/>
</dbReference>
<evidence type="ECO:0000256" key="8">
    <source>
        <dbReference type="RuleBase" id="RU361234"/>
    </source>
</evidence>
<gene>
    <name evidence="10" type="ORF">BDY17DRAFT_322735</name>
</gene>
<evidence type="ECO:0000256" key="2">
    <source>
        <dbReference type="ARBA" id="ARBA00022598"/>
    </source>
</evidence>